<comment type="caution">
    <text evidence="4">The sequence shown here is derived from an EMBL/GenBank/DDBJ whole genome shotgun (WGS) entry which is preliminary data.</text>
</comment>
<dbReference type="SUPFAM" id="SSF100950">
    <property type="entry name" value="NagB/RpiA/CoA transferase-like"/>
    <property type="match status" value="1"/>
</dbReference>
<evidence type="ECO:0000256" key="1">
    <source>
        <dbReference type="ARBA" id="ARBA00023015"/>
    </source>
</evidence>
<dbReference type="SMART" id="SM00420">
    <property type="entry name" value="HTH_DEOR"/>
    <property type="match status" value="1"/>
</dbReference>
<dbReference type="PRINTS" id="PR00037">
    <property type="entry name" value="HTHLACR"/>
</dbReference>
<dbReference type="Gene3D" id="1.10.10.10">
    <property type="entry name" value="Winged helix-like DNA-binding domain superfamily/Winged helix DNA-binding domain"/>
    <property type="match status" value="1"/>
</dbReference>
<dbReference type="EMBL" id="JBGEHV010000022">
    <property type="protein sequence ID" value="MEY8040476.1"/>
    <property type="molecule type" value="Genomic_DNA"/>
</dbReference>
<keyword evidence="2" id="KW-0804">Transcription</keyword>
<keyword evidence="5" id="KW-1185">Reference proteome</keyword>
<dbReference type="PANTHER" id="PTHR30363">
    <property type="entry name" value="HTH-TYPE TRANSCRIPTIONAL REGULATOR SRLR-RELATED"/>
    <property type="match status" value="1"/>
</dbReference>
<feature type="domain" description="HTH deoR-type" evidence="3">
    <location>
        <begin position="13"/>
        <end position="68"/>
    </location>
</feature>
<organism evidence="4 5">
    <name type="scientific">Saccharopolyspora cebuensis</name>
    <dbReference type="NCBI Taxonomy" id="418759"/>
    <lineage>
        <taxon>Bacteria</taxon>
        <taxon>Bacillati</taxon>
        <taxon>Actinomycetota</taxon>
        <taxon>Actinomycetes</taxon>
        <taxon>Pseudonocardiales</taxon>
        <taxon>Pseudonocardiaceae</taxon>
        <taxon>Saccharopolyspora</taxon>
    </lineage>
</organism>
<keyword evidence="1" id="KW-0805">Transcription regulation</keyword>
<accession>A0ABV4CHH6</accession>
<gene>
    <name evidence="4" type="ORF">AB8O55_13800</name>
</gene>
<dbReference type="SMART" id="SM01134">
    <property type="entry name" value="DeoRC"/>
    <property type="match status" value="1"/>
</dbReference>
<evidence type="ECO:0000256" key="2">
    <source>
        <dbReference type="ARBA" id="ARBA00023163"/>
    </source>
</evidence>
<evidence type="ECO:0000313" key="4">
    <source>
        <dbReference type="EMBL" id="MEY8040476.1"/>
    </source>
</evidence>
<dbReference type="InterPro" id="IPR036388">
    <property type="entry name" value="WH-like_DNA-bd_sf"/>
</dbReference>
<dbReference type="SUPFAM" id="SSF46785">
    <property type="entry name" value="Winged helix' DNA-binding domain"/>
    <property type="match status" value="1"/>
</dbReference>
<dbReference type="InterPro" id="IPR050313">
    <property type="entry name" value="Carb_Metab_HTH_regulators"/>
</dbReference>
<keyword evidence="4" id="KW-0238">DNA-binding</keyword>
<reference evidence="4 5" key="1">
    <citation type="submission" date="2024-08" db="EMBL/GenBank/DDBJ databases">
        <title>Genome mining of Saccharopolyspora cebuensis PGLac3 from Nigerian medicinal plant.</title>
        <authorList>
            <person name="Ezeobiora C.E."/>
            <person name="Igbokwe N.H."/>
            <person name="Amin D.H."/>
            <person name="Mendie U.E."/>
        </authorList>
    </citation>
    <scope>NUCLEOTIDE SEQUENCE [LARGE SCALE GENOMIC DNA]</scope>
    <source>
        <strain evidence="4 5">PGLac3</strain>
    </source>
</reference>
<sequence>MNRPEGGAMPRGARERRTAILQLADSSGLTSVDELSTAFGVTASTIRRDLAQLEAAGQLARTYGGAMPLRHEASVRQRNGEAAEAKQAIARWAAEQVRPDETILLDSGSTTTALARELAHRSDLTIVTTAITVLHELAGADLRVECLGGALRQLSQGFVGPLTEAALERRTFDRAFLGADGVTAEHGICEAELEQTRLKELMARRADHVYVLVHAEKLGHRPFRAHTPLSPGWTLVTDDSATRSSTAPFHARGLNFVVAPTTSTTTDQAG</sequence>
<name>A0ABV4CHH6_9PSEU</name>
<proteinExistence type="predicted"/>
<dbReference type="Pfam" id="PF08220">
    <property type="entry name" value="HTH_DeoR"/>
    <property type="match status" value="1"/>
</dbReference>
<dbReference type="Gene3D" id="3.40.50.1360">
    <property type="match status" value="1"/>
</dbReference>
<dbReference type="Pfam" id="PF00455">
    <property type="entry name" value="DeoRC"/>
    <property type="match status" value="1"/>
</dbReference>
<evidence type="ECO:0000313" key="5">
    <source>
        <dbReference type="Proteomes" id="UP001564626"/>
    </source>
</evidence>
<dbReference type="PANTHER" id="PTHR30363:SF44">
    <property type="entry name" value="AGA OPERON TRANSCRIPTIONAL REPRESSOR-RELATED"/>
    <property type="match status" value="1"/>
</dbReference>
<dbReference type="GO" id="GO:0003677">
    <property type="term" value="F:DNA binding"/>
    <property type="evidence" value="ECO:0007669"/>
    <property type="project" value="UniProtKB-KW"/>
</dbReference>
<dbReference type="InterPro" id="IPR036390">
    <property type="entry name" value="WH_DNA-bd_sf"/>
</dbReference>
<protein>
    <submittedName>
        <fullName evidence="4">DeoR/GlpR family DNA-binding transcription regulator</fullName>
    </submittedName>
</protein>
<dbReference type="PROSITE" id="PS51000">
    <property type="entry name" value="HTH_DEOR_2"/>
    <property type="match status" value="1"/>
</dbReference>
<dbReference type="InterPro" id="IPR001034">
    <property type="entry name" value="DeoR_HTH"/>
</dbReference>
<dbReference type="InterPro" id="IPR014036">
    <property type="entry name" value="DeoR-like_C"/>
</dbReference>
<dbReference type="InterPro" id="IPR037171">
    <property type="entry name" value="NagB/RpiA_transferase-like"/>
</dbReference>
<evidence type="ECO:0000259" key="3">
    <source>
        <dbReference type="PROSITE" id="PS51000"/>
    </source>
</evidence>
<dbReference type="Proteomes" id="UP001564626">
    <property type="component" value="Unassembled WGS sequence"/>
</dbReference>
<dbReference type="RefSeq" id="WP_345363359.1">
    <property type="nucleotide sequence ID" value="NZ_BAABII010000010.1"/>
</dbReference>